<dbReference type="PANTHER" id="PTHR40841:SF2">
    <property type="entry name" value="SIDEROPHORE-DEGRADING ESTERASE (EUROFUNG)"/>
    <property type="match status" value="1"/>
</dbReference>
<evidence type="ECO:0000313" key="5">
    <source>
        <dbReference type="Proteomes" id="UP001209922"/>
    </source>
</evidence>
<feature type="signal peptide" evidence="3">
    <location>
        <begin position="1"/>
        <end position="18"/>
    </location>
</feature>
<reference evidence="4 5" key="1">
    <citation type="submission" date="2022-10" db="EMBL/GenBank/DDBJ databases">
        <title>Xanthomonas sp. H13-6.</title>
        <authorList>
            <person name="Liu X."/>
            <person name="Deng Z."/>
            <person name="Jiang Y."/>
            <person name="Yu T."/>
            <person name="Ai J."/>
        </authorList>
    </citation>
    <scope>NUCLEOTIDE SEQUENCE [LARGE SCALE GENOMIC DNA]</scope>
    <source>
        <strain evidence="4 5">H13-6</strain>
    </source>
</reference>
<keyword evidence="2 4" id="KW-0378">Hydrolase</keyword>
<dbReference type="Gene3D" id="3.40.50.1820">
    <property type="entry name" value="alpha/beta hydrolase"/>
    <property type="match status" value="1"/>
</dbReference>
<sequence>MAGALLAIALLASPWAMAQRDPGRVIGETVADHASAHYRFERFVVVSDDGTRRWRINLGIPAGVAPATGFPAFWMLDGNAALQEFDQELLAELAGREPQLLVFVGYDNERRVDSSARTRDYTPMAGTPEDGRTAAGGGADAFLDVIERKIRPEVMRRVPLDAQRQALWGHSLGGLFALHALYTRSGAFQTYVPASPSLWWRGGAMLGEPEQRFVANNAGHPARVLLMLGGGEREPDFSGRDMDNPRVRAHLARVSAAPPDAAFQLSQRLREVPGLEVEYHEFPGLSHGPALRASLLRALHRVAGVHDRSGEPRP</sequence>
<dbReference type="InterPro" id="IPR052558">
    <property type="entry name" value="Siderophore_Hydrolase_D"/>
</dbReference>
<dbReference type="Proteomes" id="UP001209922">
    <property type="component" value="Unassembled WGS sequence"/>
</dbReference>
<dbReference type="InterPro" id="IPR000801">
    <property type="entry name" value="Esterase-like"/>
</dbReference>
<dbReference type="PANTHER" id="PTHR40841">
    <property type="entry name" value="SIDEROPHORE TRIACETYLFUSARININE C ESTERASE"/>
    <property type="match status" value="1"/>
</dbReference>
<keyword evidence="3" id="KW-0732">Signal</keyword>
<gene>
    <name evidence="4" type="ORF">OK345_03510</name>
</gene>
<protein>
    <submittedName>
        <fullName evidence="4">Alpha/beta hydrolase-fold protein</fullName>
    </submittedName>
</protein>
<name>A0ABT3JSU0_9XANT</name>
<evidence type="ECO:0000256" key="3">
    <source>
        <dbReference type="SAM" id="SignalP"/>
    </source>
</evidence>
<evidence type="ECO:0000256" key="1">
    <source>
        <dbReference type="ARBA" id="ARBA00005622"/>
    </source>
</evidence>
<feature type="chain" id="PRO_5046192373" evidence="3">
    <location>
        <begin position="19"/>
        <end position="314"/>
    </location>
</feature>
<comment type="caution">
    <text evidence="4">The sequence shown here is derived from an EMBL/GenBank/DDBJ whole genome shotgun (WGS) entry which is preliminary data.</text>
</comment>
<dbReference type="SUPFAM" id="SSF53474">
    <property type="entry name" value="alpha/beta-Hydrolases"/>
    <property type="match status" value="1"/>
</dbReference>
<accession>A0ABT3JSU0</accession>
<organism evidence="4 5">
    <name type="scientific">Xanthomonas chitinilytica</name>
    <dbReference type="NCBI Taxonomy" id="2989819"/>
    <lineage>
        <taxon>Bacteria</taxon>
        <taxon>Pseudomonadati</taxon>
        <taxon>Pseudomonadota</taxon>
        <taxon>Gammaproteobacteria</taxon>
        <taxon>Lysobacterales</taxon>
        <taxon>Lysobacteraceae</taxon>
        <taxon>Xanthomonas</taxon>
    </lineage>
</organism>
<proteinExistence type="inferred from homology"/>
<dbReference type="InterPro" id="IPR029058">
    <property type="entry name" value="AB_hydrolase_fold"/>
</dbReference>
<dbReference type="Pfam" id="PF00756">
    <property type="entry name" value="Esterase"/>
    <property type="match status" value="1"/>
</dbReference>
<dbReference type="RefSeq" id="WP_265126520.1">
    <property type="nucleotide sequence ID" value="NZ_JAPCHY010000002.1"/>
</dbReference>
<dbReference type="EMBL" id="JAPCHY010000002">
    <property type="protein sequence ID" value="MCW4471572.1"/>
    <property type="molecule type" value="Genomic_DNA"/>
</dbReference>
<dbReference type="GO" id="GO:0016787">
    <property type="term" value="F:hydrolase activity"/>
    <property type="evidence" value="ECO:0007669"/>
    <property type="project" value="UniProtKB-KW"/>
</dbReference>
<comment type="similarity">
    <text evidence="1">Belongs to the esterase D family.</text>
</comment>
<evidence type="ECO:0000256" key="2">
    <source>
        <dbReference type="ARBA" id="ARBA00022801"/>
    </source>
</evidence>
<evidence type="ECO:0000313" key="4">
    <source>
        <dbReference type="EMBL" id="MCW4471572.1"/>
    </source>
</evidence>
<keyword evidence="5" id="KW-1185">Reference proteome</keyword>